<dbReference type="InterPro" id="IPR036412">
    <property type="entry name" value="HAD-like_sf"/>
</dbReference>
<dbReference type="NCBIfam" id="TIGR01494">
    <property type="entry name" value="ATPase_P-type"/>
    <property type="match status" value="2"/>
</dbReference>
<protein>
    <submittedName>
        <fullName evidence="10">Cation-transporting ATPase</fullName>
    </submittedName>
</protein>
<dbReference type="HOGENOM" id="CLU_002360_2_1_5"/>
<dbReference type="PANTHER" id="PTHR42861">
    <property type="entry name" value="CALCIUM-TRANSPORTING ATPASE"/>
    <property type="match status" value="1"/>
</dbReference>
<dbReference type="InterPro" id="IPR023299">
    <property type="entry name" value="ATPase_P-typ_cyto_dom_N"/>
</dbReference>
<reference evidence="10 11" key="1">
    <citation type="journal article" date="2008" name="BMC Genomics">
        <title>Complete genome of Phenylobacterium zucineum - a novel facultative intracellular bacterium isolated from human erythroleukemia cell line K562.</title>
        <authorList>
            <person name="Luo Y."/>
            <person name="Xu X."/>
            <person name="Ding Z."/>
            <person name="Liu Z."/>
            <person name="Zhang B."/>
            <person name="Yan Z."/>
            <person name="Sun J."/>
            <person name="Hu S."/>
            <person name="Hu X."/>
        </authorList>
    </citation>
    <scope>NUCLEOTIDE SEQUENCE [LARGE SCALE GENOMIC DNA]</scope>
    <source>
        <strain evidence="10 11">HLK1</strain>
    </source>
</reference>
<evidence type="ECO:0000256" key="6">
    <source>
        <dbReference type="ARBA" id="ARBA00022989"/>
    </source>
</evidence>
<dbReference type="InterPro" id="IPR001757">
    <property type="entry name" value="P_typ_ATPase"/>
</dbReference>
<dbReference type="PRINTS" id="PR00120">
    <property type="entry name" value="HATPASE"/>
</dbReference>
<feature type="transmembrane region" description="Helical" evidence="8">
    <location>
        <begin position="640"/>
        <end position="661"/>
    </location>
</feature>
<dbReference type="InterPro" id="IPR059000">
    <property type="entry name" value="ATPase_P-type_domA"/>
</dbReference>
<feature type="transmembrane region" description="Helical" evidence="8">
    <location>
        <begin position="667"/>
        <end position="687"/>
    </location>
</feature>
<evidence type="ECO:0000313" key="10">
    <source>
        <dbReference type="EMBL" id="ACG76872.1"/>
    </source>
</evidence>
<dbReference type="Pfam" id="PF00702">
    <property type="entry name" value="Hydrolase"/>
    <property type="match status" value="1"/>
</dbReference>
<dbReference type="Pfam" id="PF00122">
    <property type="entry name" value="E1-E2_ATPase"/>
    <property type="match status" value="1"/>
</dbReference>
<dbReference type="InterPro" id="IPR044492">
    <property type="entry name" value="P_typ_ATPase_HD_dom"/>
</dbReference>
<dbReference type="GO" id="GO:0016020">
    <property type="term" value="C:membrane"/>
    <property type="evidence" value="ECO:0007669"/>
    <property type="project" value="UniProtKB-SubCell"/>
</dbReference>
<organism evidence="10 11">
    <name type="scientific">Phenylobacterium zucineum (strain HLK1)</name>
    <dbReference type="NCBI Taxonomy" id="450851"/>
    <lineage>
        <taxon>Bacteria</taxon>
        <taxon>Pseudomonadati</taxon>
        <taxon>Pseudomonadota</taxon>
        <taxon>Alphaproteobacteria</taxon>
        <taxon>Caulobacterales</taxon>
        <taxon>Caulobacteraceae</taxon>
        <taxon>Phenylobacterium</taxon>
    </lineage>
</organism>
<feature type="domain" description="Cation-transporting P-type ATPase N-terminal" evidence="9">
    <location>
        <begin position="2"/>
        <end position="67"/>
    </location>
</feature>
<sequence length="846" mass="88026">MPPDDLTPSRLTGLSEAEAARRLALHGPNRVSERRTRRLPQIVLDALREPMFLLLFGAVGLYFAVGDFAEAAFLFLGAVATIGLGVAQEARSERALAALARLAEPTARVIRDGAERRIPAAQLVPGDVFLVAEGGRAPADAVLLSGDVLSVDESVLTGEAATVLKRPDPHLAADRAPDPPGASDSPWLYAGSLVARGQGVARVAATGKATRIGAIGASLSALTEGPTPLQRATRRVVRQLGLFAFAVAGSVLLIYGLGRDDWMAGALASLTIGIALIPEEFPMVLAVFLALGGWRLAQKNVLVRRSAAIETLGAISVLAVDKTGTLTRNHMTVASVWRRSREWDCAEGAPGDPEPKALIEAALLASAVRPLDPMDRALHELAGPGALGERVPLRSFPLRPDRLAFIQAWPDGDAVIFAAKGAPEAVFDLCRLHGAARAGLEAVVADLARRGLRVLGVATARRAHDHHADPGDEAYAFQGLVAFEDPVREEVPPALAAAQAAGVRVVMITGDYPATALAIARRAGIGRAGGALTGADIAAMDDASLREAVRGTDVFARISPDQKLRLVEALRAGGELVGMFGDGVNDAPALEAAHVGVAMGERGTDVAREAADLVLLDDRFVSIVSGIGEGRRIFANLRFALAYLVAVHVPMAGLALLPPLLGLGPVLFPMQVVLLELVIDPVCALVFESRPASRTSMRRPPRDPGEPLFGGRRLLTAAVQGLVVLAVVFGLHLLLLEQGVPEAQARATALIGLVAANLGMAGVLSAGAAGADARRQRPAFGLIVLFAGGMLAASVWFPSFAALFQAEPPGLLAAFTAAAAGLAAGLGVGVAALLQEGRFVRRRAAP</sequence>
<dbReference type="SFLD" id="SFLDS00003">
    <property type="entry name" value="Haloacid_Dehalogenase"/>
    <property type="match status" value="1"/>
</dbReference>
<dbReference type="STRING" id="450851.PHZ_c0458"/>
<dbReference type="InterPro" id="IPR008250">
    <property type="entry name" value="ATPase_P-typ_transduc_dom_A_sf"/>
</dbReference>
<dbReference type="InterPro" id="IPR023214">
    <property type="entry name" value="HAD_sf"/>
</dbReference>
<dbReference type="InterPro" id="IPR006068">
    <property type="entry name" value="ATPase_P-typ_cation-transptr_C"/>
</dbReference>
<dbReference type="InterPro" id="IPR023298">
    <property type="entry name" value="ATPase_P-typ_TM_dom_sf"/>
</dbReference>
<dbReference type="SUPFAM" id="SSF81665">
    <property type="entry name" value="Calcium ATPase, transmembrane domain M"/>
    <property type="match status" value="1"/>
</dbReference>
<evidence type="ECO:0000313" key="11">
    <source>
        <dbReference type="Proteomes" id="UP000001868"/>
    </source>
</evidence>
<proteinExistence type="predicted"/>
<feature type="transmembrane region" description="Helical" evidence="8">
    <location>
        <begin position="779"/>
        <end position="804"/>
    </location>
</feature>
<keyword evidence="4" id="KW-0067">ATP-binding</keyword>
<accession>B4RED0</accession>
<keyword evidence="11" id="KW-1185">Reference proteome</keyword>
<evidence type="ECO:0000256" key="8">
    <source>
        <dbReference type="SAM" id="Phobius"/>
    </source>
</evidence>
<dbReference type="eggNOG" id="COG0474">
    <property type="taxonomic scope" value="Bacteria"/>
</dbReference>
<evidence type="ECO:0000256" key="5">
    <source>
        <dbReference type="ARBA" id="ARBA00022967"/>
    </source>
</evidence>
<dbReference type="GO" id="GO:0015662">
    <property type="term" value="F:P-type ion transporter activity"/>
    <property type="evidence" value="ECO:0007669"/>
    <property type="project" value="UniProtKB-ARBA"/>
</dbReference>
<name>B4RED0_PHEZH</name>
<evidence type="ECO:0000259" key="9">
    <source>
        <dbReference type="SMART" id="SM00831"/>
    </source>
</evidence>
<dbReference type="SFLD" id="SFLDF00027">
    <property type="entry name" value="p-type_atpase"/>
    <property type="match status" value="1"/>
</dbReference>
<feature type="transmembrane region" description="Helical" evidence="8">
    <location>
        <begin position="240"/>
        <end position="258"/>
    </location>
</feature>
<keyword evidence="2 8" id="KW-0812">Transmembrane</keyword>
<dbReference type="SUPFAM" id="SSF56784">
    <property type="entry name" value="HAD-like"/>
    <property type="match status" value="1"/>
</dbReference>
<evidence type="ECO:0000256" key="4">
    <source>
        <dbReference type="ARBA" id="ARBA00022840"/>
    </source>
</evidence>
<dbReference type="PRINTS" id="PR00119">
    <property type="entry name" value="CATATPASE"/>
</dbReference>
<dbReference type="GO" id="GO:0005524">
    <property type="term" value="F:ATP binding"/>
    <property type="evidence" value="ECO:0007669"/>
    <property type="project" value="UniProtKB-KW"/>
</dbReference>
<dbReference type="Gene3D" id="1.20.1110.10">
    <property type="entry name" value="Calcium-transporting ATPase, transmembrane domain"/>
    <property type="match status" value="1"/>
</dbReference>
<dbReference type="Pfam" id="PF00690">
    <property type="entry name" value="Cation_ATPase_N"/>
    <property type="match status" value="1"/>
</dbReference>
<dbReference type="EMBL" id="CP000747">
    <property type="protein sequence ID" value="ACG76872.1"/>
    <property type="molecule type" value="Genomic_DNA"/>
</dbReference>
<dbReference type="InterPro" id="IPR018303">
    <property type="entry name" value="ATPase_P-typ_P_site"/>
</dbReference>
<dbReference type="Gene3D" id="2.70.150.10">
    <property type="entry name" value="Calcium-transporting ATPase, cytoplasmic transduction domain A"/>
    <property type="match status" value="1"/>
</dbReference>
<gene>
    <name evidence="10" type="ordered locus">PHZ_c0458</name>
</gene>
<dbReference type="Gene3D" id="3.40.1110.10">
    <property type="entry name" value="Calcium-transporting ATPase, cytoplasmic domain N"/>
    <property type="match status" value="1"/>
</dbReference>
<dbReference type="Pfam" id="PF00689">
    <property type="entry name" value="Cation_ATPase_C"/>
    <property type="match status" value="1"/>
</dbReference>
<feature type="transmembrane region" description="Helical" evidence="8">
    <location>
        <begin position="747"/>
        <end position="767"/>
    </location>
</feature>
<evidence type="ECO:0000256" key="1">
    <source>
        <dbReference type="ARBA" id="ARBA00004141"/>
    </source>
</evidence>
<dbReference type="SMART" id="SM00831">
    <property type="entry name" value="Cation_ATPase_N"/>
    <property type="match status" value="1"/>
</dbReference>
<dbReference type="PROSITE" id="PS00154">
    <property type="entry name" value="ATPASE_E1_E2"/>
    <property type="match status" value="1"/>
</dbReference>
<keyword evidence="6 8" id="KW-1133">Transmembrane helix</keyword>
<keyword evidence="7 8" id="KW-0472">Membrane</keyword>
<dbReference type="SFLD" id="SFLDG00002">
    <property type="entry name" value="C1.7:_P-type_atpase_like"/>
    <property type="match status" value="1"/>
</dbReference>
<evidence type="ECO:0000256" key="3">
    <source>
        <dbReference type="ARBA" id="ARBA00022741"/>
    </source>
</evidence>
<dbReference type="InterPro" id="IPR004014">
    <property type="entry name" value="ATPase_P-typ_cation-transptr_N"/>
</dbReference>
<feature type="transmembrane region" description="Helical" evidence="8">
    <location>
        <begin position="810"/>
        <end position="834"/>
    </location>
</feature>
<evidence type="ECO:0000256" key="2">
    <source>
        <dbReference type="ARBA" id="ARBA00022692"/>
    </source>
</evidence>
<comment type="subcellular location">
    <subcellularLocation>
        <location evidence="1">Membrane</location>
        <topology evidence="1">Multi-pass membrane protein</topology>
    </subcellularLocation>
</comment>
<dbReference type="GO" id="GO:0016887">
    <property type="term" value="F:ATP hydrolysis activity"/>
    <property type="evidence" value="ECO:0007669"/>
    <property type="project" value="InterPro"/>
</dbReference>
<feature type="transmembrane region" description="Helical" evidence="8">
    <location>
        <begin position="264"/>
        <end position="291"/>
    </location>
</feature>
<feature type="transmembrane region" description="Helical" evidence="8">
    <location>
        <begin position="714"/>
        <end position="735"/>
    </location>
</feature>
<dbReference type="SUPFAM" id="SSF81653">
    <property type="entry name" value="Calcium ATPase, transduction domain A"/>
    <property type="match status" value="1"/>
</dbReference>
<evidence type="ECO:0000256" key="7">
    <source>
        <dbReference type="ARBA" id="ARBA00023136"/>
    </source>
</evidence>
<dbReference type="AlphaFoldDB" id="B4RED0"/>
<keyword evidence="5" id="KW-1278">Translocase</keyword>
<keyword evidence="3" id="KW-0547">Nucleotide-binding</keyword>
<dbReference type="KEGG" id="pzu:PHZ_c0458"/>
<feature type="transmembrane region" description="Helical" evidence="8">
    <location>
        <begin position="71"/>
        <end position="87"/>
    </location>
</feature>
<dbReference type="Proteomes" id="UP000001868">
    <property type="component" value="Chromosome"/>
</dbReference>
<dbReference type="Gene3D" id="3.40.50.1000">
    <property type="entry name" value="HAD superfamily/HAD-like"/>
    <property type="match status" value="1"/>
</dbReference>